<evidence type="ECO:0000313" key="2">
    <source>
        <dbReference type="EMBL" id="KAK4144798.1"/>
    </source>
</evidence>
<feature type="region of interest" description="Disordered" evidence="1">
    <location>
        <begin position="167"/>
        <end position="279"/>
    </location>
</feature>
<reference evidence="2" key="1">
    <citation type="journal article" date="2023" name="Mol. Phylogenet. Evol.">
        <title>Genome-scale phylogeny and comparative genomics of the fungal order Sordariales.</title>
        <authorList>
            <person name="Hensen N."/>
            <person name="Bonometti L."/>
            <person name="Westerberg I."/>
            <person name="Brannstrom I.O."/>
            <person name="Guillou S."/>
            <person name="Cros-Aarteil S."/>
            <person name="Calhoun S."/>
            <person name="Haridas S."/>
            <person name="Kuo A."/>
            <person name="Mondo S."/>
            <person name="Pangilinan J."/>
            <person name="Riley R."/>
            <person name="LaButti K."/>
            <person name="Andreopoulos B."/>
            <person name="Lipzen A."/>
            <person name="Chen C."/>
            <person name="Yan M."/>
            <person name="Daum C."/>
            <person name="Ng V."/>
            <person name="Clum A."/>
            <person name="Steindorff A."/>
            <person name="Ohm R.A."/>
            <person name="Martin F."/>
            <person name="Silar P."/>
            <person name="Natvig D.O."/>
            <person name="Lalanne C."/>
            <person name="Gautier V."/>
            <person name="Ament-Velasquez S.L."/>
            <person name="Kruys A."/>
            <person name="Hutchinson M.I."/>
            <person name="Powell A.J."/>
            <person name="Barry K."/>
            <person name="Miller A.N."/>
            <person name="Grigoriev I.V."/>
            <person name="Debuchy R."/>
            <person name="Gladieux P."/>
            <person name="Hiltunen Thoren M."/>
            <person name="Johannesson H."/>
        </authorList>
    </citation>
    <scope>NUCLEOTIDE SEQUENCE</scope>
    <source>
        <strain evidence="2">CBS 141.50</strain>
    </source>
</reference>
<keyword evidence="3" id="KW-1185">Reference proteome</keyword>
<dbReference type="EMBL" id="MU853574">
    <property type="protein sequence ID" value="KAK4144798.1"/>
    <property type="molecule type" value="Genomic_DNA"/>
</dbReference>
<dbReference type="GeneID" id="87816930"/>
<proteinExistence type="predicted"/>
<feature type="compositionally biased region" description="Basic and acidic residues" evidence="1">
    <location>
        <begin position="190"/>
        <end position="204"/>
    </location>
</feature>
<comment type="caution">
    <text evidence="2">The sequence shown here is derived from an EMBL/GenBank/DDBJ whole genome shotgun (WGS) entry which is preliminary data.</text>
</comment>
<feature type="region of interest" description="Disordered" evidence="1">
    <location>
        <begin position="306"/>
        <end position="338"/>
    </location>
</feature>
<evidence type="ECO:0000313" key="3">
    <source>
        <dbReference type="Proteomes" id="UP001302676"/>
    </source>
</evidence>
<dbReference type="PANTHER" id="PTHR40635:SF1">
    <property type="match status" value="1"/>
</dbReference>
<evidence type="ECO:0000256" key="1">
    <source>
        <dbReference type="SAM" id="MobiDB-lite"/>
    </source>
</evidence>
<protein>
    <submittedName>
        <fullName evidence="2">Uncharacterized protein</fullName>
    </submittedName>
</protein>
<dbReference type="AlphaFoldDB" id="A0AAN6V4M3"/>
<reference evidence="2" key="2">
    <citation type="submission" date="2023-05" db="EMBL/GenBank/DDBJ databases">
        <authorList>
            <consortium name="Lawrence Berkeley National Laboratory"/>
            <person name="Steindorff A."/>
            <person name="Hensen N."/>
            <person name="Bonometti L."/>
            <person name="Westerberg I."/>
            <person name="Brannstrom I.O."/>
            <person name="Guillou S."/>
            <person name="Cros-Aarteil S."/>
            <person name="Calhoun S."/>
            <person name="Haridas S."/>
            <person name="Kuo A."/>
            <person name="Mondo S."/>
            <person name="Pangilinan J."/>
            <person name="Riley R."/>
            <person name="Labutti K."/>
            <person name="Andreopoulos B."/>
            <person name="Lipzen A."/>
            <person name="Chen C."/>
            <person name="Yanf M."/>
            <person name="Daum C."/>
            <person name="Ng V."/>
            <person name="Clum A."/>
            <person name="Ohm R."/>
            <person name="Martin F."/>
            <person name="Silar P."/>
            <person name="Natvig D."/>
            <person name="Lalanne C."/>
            <person name="Gautier V."/>
            <person name="Ament-Velasquez S.L."/>
            <person name="Kruys A."/>
            <person name="Hutchinson M.I."/>
            <person name="Powell A.J."/>
            <person name="Barry K."/>
            <person name="Miller A.N."/>
            <person name="Grigoriev I.V."/>
            <person name="Debuchy R."/>
            <person name="Gladieux P."/>
            <person name="Thoren M.H."/>
            <person name="Johannesson H."/>
        </authorList>
    </citation>
    <scope>NUCLEOTIDE SEQUENCE</scope>
    <source>
        <strain evidence="2">CBS 141.50</strain>
    </source>
</reference>
<sequence length="362" mass="39825">MAPIRRYLRITKYSVLECRIYLDNPALAQSWLLNPRDPILPKVIESVRPLVLPKLREEQERSYSKKKSKKRSIKDVVAGDDFEVSIFLTETDTRHSLLHKKKLFRDKLQTRLTSNNSSRLVGASREAPIDIDKADTSLEIAPEDADADVPILGEDDDDQDAVKLADIPMIDETVAQPGLANRRPKRRRVRDQGQESEITSRDDVEVIEDSGEDDDDPGSSADEDEPFQGQDEDGESEGSSDPGSARRPPKRRKDKDAVDAEGEVADAAAAERDRDDKKKMALDISYEGFAIYGRVLCLVVKRRGEGAGRSESSAVSAGAIANNQTGAKTQPGRPGGQAMMENWIASTQLPDEAAEDDVGGPA</sequence>
<dbReference type="RefSeq" id="XP_062638169.1">
    <property type="nucleotide sequence ID" value="XM_062780317.1"/>
</dbReference>
<gene>
    <name evidence="2" type="ORF">C8A04DRAFT_27523</name>
</gene>
<feature type="compositionally biased region" description="Acidic residues" evidence="1">
    <location>
        <begin position="205"/>
        <end position="238"/>
    </location>
</feature>
<feature type="compositionally biased region" description="Basic and acidic residues" evidence="1">
    <location>
        <begin position="269"/>
        <end position="279"/>
    </location>
</feature>
<dbReference type="PANTHER" id="PTHR40635">
    <property type="match status" value="1"/>
</dbReference>
<dbReference type="Proteomes" id="UP001302676">
    <property type="component" value="Unassembled WGS sequence"/>
</dbReference>
<organism evidence="2 3">
    <name type="scientific">Dichotomopilus funicola</name>
    <dbReference type="NCBI Taxonomy" id="1934379"/>
    <lineage>
        <taxon>Eukaryota</taxon>
        <taxon>Fungi</taxon>
        <taxon>Dikarya</taxon>
        <taxon>Ascomycota</taxon>
        <taxon>Pezizomycotina</taxon>
        <taxon>Sordariomycetes</taxon>
        <taxon>Sordariomycetidae</taxon>
        <taxon>Sordariales</taxon>
        <taxon>Chaetomiaceae</taxon>
        <taxon>Dichotomopilus</taxon>
    </lineage>
</organism>
<accession>A0AAN6V4M3</accession>
<name>A0AAN6V4M3_9PEZI</name>
<feature type="compositionally biased region" description="Polar residues" evidence="1">
    <location>
        <begin position="310"/>
        <end position="328"/>
    </location>
</feature>